<reference evidence="2 3" key="1">
    <citation type="submission" date="2024-09" db="EMBL/GenBank/DDBJ databases">
        <authorList>
            <person name="Sun Q."/>
            <person name="Mori K."/>
        </authorList>
    </citation>
    <scope>NUCLEOTIDE SEQUENCE [LARGE SCALE GENOMIC DNA]</scope>
    <source>
        <strain evidence="2 3">NCAIM B.02336</strain>
    </source>
</reference>
<evidence type="ECO:0000259" key="1">
    <source>
        <dbReference type="Pfam" id="PF12146"/>
    </source>
</evidence>
<dbReference type="Gene3D" id="3.40.50.1820">
    <property type="entry name" value="alpha/beta hydrolase"/>
    <property type="match status" value="1"/>
</dbReference>
<sequence length="240" mass="25675">MPTHPLPTPQALNVVAHGQPVPTLTWTPAGDCRGVVLALHGGSGHKASPAILAIAQACLAVDLAVLAIDGPVHGERSVDGNLDPTVSKQRFRDAWRAGVGRFSVAQDMKAALDVFLAQPGHRDLPVGYIGVSMGTAYGIPLLADEPRIRAAAIGLWSTTYPASEHLAEQARRIRCPVWFTQQWSDEAFDRQATQDLFDAVGSPDKRLVAYPGGHRELEGERLQDAVRFVAGRLLQAGSPS</sequence>
<dbReference type="SUPFAM" id="SSF53474">
    <property type="entry name" value="alpha/beta-Hydrolases"/>
    <property type="match status" value="1"/>
</dbReference>
<proteinExistence type="predicted"/>
<evidence type="ECO:0000313" key="2">
    <source>
        <dbReference type="EMBL" id="MFC0594279.1"/>
    </source>
</evidence>
<dbReference type="InterPro" id="IPR022742">
    <property type="entry name" value="Hydrolase_4"/>
</dbReference>
<dbReference type="RefSeq" id="WP_377484901.1">
    <property type="nucleotide sequence ID" value="NZ_JBHLTN010000043.1"/>
</dbReference>
<keyword evidence="2" id="KW-0378">Hydrolase</keyword>
<feature type="domain" description="Serine aminopeptidase S33" evidence="1">
    <location>
        <begin position="147"/>
        <end position="220"/>
    </location>
</feature>
<accession>A0ABV6PXN3</accession>
<protein>
    <submittedName>
        <fullName evidence="2">Alpha/beta hydrolase</fullName>
    </submittedName>
</protein>
<dbReference type="EMBL" id="JBHLTN010000043">
    <property type="protein sequence ID" value="MFC0594279.1"/>
    <property type="molecule type" value="Genomic_DNA"/>
</dbReference>
<organism evidence="2 3">
    <name type="scientific">Ottowia pentelensis</name>
    <dbReference type="NCBI Taxonomy" id="511108"/>
    <lineage>
        <taxon>Bacteria</taxon>
        <taxon>Pseudomonadati</taxon>
        <taxon>Pseudomonadota</taxon>
        <taxon>Betaproteobacteria</taxon>
        <taxon>Burkholderiales</taxon>
        <taxon>Comamonadaceae</taxon>
        <taxon>Ottowia</taxon>
    </lineage>
</organism>
<dbReference type="InterPro" id="IPR029058">
    <property type="entry name" value="AB_hydrolase_fold"/>
</dbReference>
<evidence type="ECO:0000313" key="3">
    <source>
        <dbReference type="Proteomes" id="UP001589834"/>
    </source>
</evidence>
<dbReference type="Pfam" id="PF12146">
    <property type="entry name" value="Hydrolase_4"/>
    <property type="match status" value="1"/>
</dbReference>
<comment type="caution">
    <text evidence="2">The sequence shown here is derived from an EMBL/GenBank/DDBJ whole genome shotgun (WGS) entry which is preliminary data.</text>
</comment>
<gene>
    <name evidence="2" type="ORF">ACFFGG_17155</name>
</gene>
<dbReference type="GO" id="GO:0016787">
    <property type="term" value="F:hydrolase activity"/>
    <property type="evidence" value="ECO:0007669"/>
    <property type="project" value="UniProtKB-KW"/>
</dbReference>
<dbReference type="Proteomes" id="UP001589834">
    <property type="component" value="Unassembled WGS sequence"/>
</dbReference>
<name>A0ABV6PXN3_9BURK</name>
<keyword evidence="3" id="KW-1185">Reference proteome</keyword>